<evidence type="ECO:0000313" key="11">
    <source>
        <dbReference type="Proteomes" id="UP000095085"/>
    </source>
</evidence>
<dbReference type="EMBL" id="KV454540">
    <property type="protein sequence ID" value="ODV68297.1"/>
    <property type="molecule type" value="Genomic_DNA"/>
</dbReference>
<dbReference type="GO" id="GO:0005576">
    <property type="term" value="C:extracellular region"/>
    <property type="evidence" value="ECO:0007669"/>
    <property type="project" value="UniProtKB-ARBA"/>
</dbReference>
<evidence type="ECO:0000256" key="2">
    <source>
        <dbReference type="ARBA" id="ARBA00022729"/>
    </source>
</evidence>
<dbReference type="AlphaFoldDB" id="A0A1E4RM01"/>
<dbReference type="OrthoDB" id="202537at2759"/>
<dbReference type="Gene3D" id="2.60.120.560">
    <property type="entry name" value="Exo-inulinase, domain 1"/>
    <property type="match status" value="1"/>
</dbReference>
<dbReference type="InterPro" id="IPR018053">
    <property type="entry name" value="Glyco_hydro_32_AS"/>
</dbReference>
<dbReference type="GeneID" id="30993052"/>
<evidence type="ECO:0000256" key="5">
    <source>
        <dbReference type="ARBA" id="ARBA00023295"/>
    </source>
</evidence>
<feature type="domain" description="Glycosyl hydrolase family 32 N-terminal" evidence="8">
    <location>
        <begin position="32"/>
        <end position="331"/>
    </location>
</feature>
<proteinExistence type="inferred from homology"/>
<dbReference type="Pfam" id="PF00251">
    <property type="entry name" value="Glyco_hydro_32N"/>
    <property type="match status" value="1"/>
</dbReference>
<evidence type="ECO:0000256" key="1">
    <source>
        <dbReference type="ARBA" id="ARBA00009902"/>
    </source>
</evidence>
<protein>
    <submittedName>
        <fullName evidence="10">Invertase</fullName>
    </submittedName>
</protein>
<dbReference type="InterPro" id="IPR023296">
    <property type="entry name" value="Glyco_hydro_beta-prop_sf"/>
</dbReference>
<keyword evidence="3 6" id="KW-0378">Hydrolase</keyword>
<organism evidence="10 11">
    <name type="scientific">Hyphopichia burtonii NRRL Y-1933</name>
    <dbReference type="NCBI Taxonomy" id="984485"/>
    <lineage>
        <taxon>Eukaryota</taxon>
        <taxon>Fungi</taxon>
        <taxon>Dikarya</taxon>
        <taxon>Ascomycota</taxon>
        <taxon>Saccharomycotina</taxon>
        <taxon>Pichiomycetes</taxon>
        <taxon>Debaryomycetaceae</taxon>
        <taxon>Hyphopichia</taxon>
    </lineage>
</organism>
<feature type="domain" description="Glycosyl hydrolase family 32 C-terminal" evidence="9">
    <location>
        <begin position="362"/>
        <end position="489"/>
    </location>
</feature>
<dbReference type="Gene3D" id="2.115.10.20">
    <property type="entry name" value="Glycosyl hydrolase domain, family 43"/>
    <property type="match status" value="1"/>
</dbReference>
<keyword evidence="5 6" id="KW-0326">Glycosidase</keyword>
<dbReference type="Pfam" id="PF08244">
    <property type="entry name" value="Glyco_hydro_32C"/>
    <property type="match status" value="1"/>
</dbReference>
<dbReference type="GO" id="GO:0004575">
    <property type="term" value="F:sucrose alpha-glucosidase activity"/>
    <property type="evidence" value="ECO:0007669"/>
    <property type="project" value="TreeGrafter"/>
</dbReference>
<dbReference type="InterPro" id="IPR013320">
    <property type="entry name" value="ConA-like_dom_sf"/>
</dbReference>
<comment type="similarity">
    <text evidence="1 6">Belongs to the glycosyl hydrolase 32 family.</text>
</comment>
<evidence type="ECO:0000256" key="4">
    <source>
        <dbReference type="ARBA" id="ARBA00023180"/>
    </source>
</evidence>
<dbReference type="CDD" id="cd18622">
    <property type="entry name" value="GH32_Inu-like"/>
    <property type="match status" value="1"/>
</dbReference>
<keyword evidence="11" id="KW-1185">Reference proteome</keyword>
<dbReference type="PANTHER" id="PTHR42800:SF4">
    <property type="entry name" value="INVERTASE 2"/>
    <property type="match status" value="1"/>
</dbReference>
<name>A0A1E4RM01_9ASCO</name>
<evidence type="ECO:0000259" key="8">
    <source>
        <dbReference type="Pfam" id="PF00251"/>
    </source>
</evidence>
<evidence type="ECO:0000259" key="9">
    <source>
        <dbReference type="Pfam" id="PF08244"/>
    </source>
</evidence>
<feature type="chain" id="PRO_5009162353" evidence="7">
    <location>
        <begin position="20"/>
        <end position="513"/>
    </location>
</feature>
<gene>
    <name evidence="10" type="ORF">HYPBUDRAFT_106671</name>
</gene>
<dbReference type="InterPro" id="IPR013189">
    <property type="entry name" value="Glyco_hydro_32_C"/>
</dbReference>
<dbReference type="SMART" id="SM00640">
    <property type="entry name" value="Glyco_32"/>
    <property type="match status" value="1"/>
</dbReference>
<dbReference type="PANTHER" id="PTHR42800">
    <property type="entry name" value="EXOINULINASE INUD (AFU_ORTHOLOGUE AFUA_5G00480)"/>
    <property type="match status" value="1"/>
</dbReference>
<dbReference type="Proteomes" id="UP000095085">
    <property type="component" value="Unassembled WGS sequence"/>
</dbReference>
<accession>A0A1E4RM01</accession>
<dbReference type="SUPFAM" id="SSF75005">
    <property type="entry name" value="Arabinanase/levansucrase/invertase"/>
    <property type="match status" value="1"/>
</dbReference>
<dbReference type="STRING" id="984485.A0A1E4RM01"/>
<dbReference type="GO" id="GO:0000324">
    <property type="term" value="C:fungal-type vacuole"/>
    <property type="evidence" value="ECO:0007669"/>
    <property type="project" value="TreeGrafter"/>
</dbReference>
<keyword evidence="2 7" id="KW-0732">Signal</keyword>
<dbReference type="InterPro" id="IPR013148">
    <property type="entry name" value="Glyco_hydro_32_N"/>
</dbReference>
<evidence type="ECO:0000256" key="3">
    <source>
        <dbReference type="ARBA" id="ARBA00022801"/>
    </source>
</evidence>
<dbReference type="GO" id="GO:0005987">
    <property type="term" value="P:sucrose catabolic process"/>
    <property type="evidence" value="ECO:0007669"/>
    <property type="project" value="TreeGrafter"/>
</dbReference>
<evidence type="ECO:0000256" key="7">
    <source>
        <dbReference type="SAM" id="SignalP"/>
    </source>
</evidence>
<feature type="signal peptide" evidence="7">
    <location>
        <begin position="1"/>
        <end position="19"/>
    </location>
</feature>
<evidence type="ECO:0000256" key="6">
    <source>
        <dbReference type="RuleBase" id="RU362110"/>
    </source>
</evidence>
<evidence type="ECO:0000313" key="10">
    <source>
        <dbReference type="EMBL" id="ODV68297.1"/>
    </source>
</evidence>
<dbReference type="FunFam" id="2.115.10.20:FF:000002">
    <property type="entry name" value="Invertase 2"/>
    <property type="match status" value="1"/>
</dbReference>
<dbReference type="InterPro" id="IPR001362">
    <property type="entry name" value="Glyco_hydro_32"/>
</dbReference>
<dbReference type="PROSITE" id="PS00609">
    <property type="entry name" value="GLYCOSYL_HYDROL_F32"/>
    <property type="match status" value="1"/>
</dbReference>
<dbReference type="SUPFAM" id="SSF49899">
    <property type="entry name" value="Concanavalin A-like lectins/glucanases"/>
    <property type="match status" value="1"/>
</dbReference>
<reference evidence="11" key="1">
    <citation type="submission" date="2016-05" db="EMBL/GenBank/DDBJ databases">
        <title>Comparative genomics of biotechnologically important yeasts.</title>
        <authorList>
            <consortium name="DOE Joint Genome Institute"/>
            <person name="Riley R."/>
            <person name="Haridas S."/>
            <person name="Wolfe K.H."/>
            <person name="Lopes M.R."/>
            <person name="Hittinger C.T."/>
            <person name="Goker M."/>
            <person name="Salamov A."/>
            <person name="Wisecaver J."/>
            <person name="Long T.M."/>
            <person name="Aerts A.L."/>
            <person name="Barry K."/>
            <person name="Choi C."/>
            <person name="Clum A."/>
            <person name="Coughlan A.Y."/>
            <person name="Deshpande S."/>
            <person name="Douglass A.P."/>
            <person name="Hanson S.J."/>
            <person name="Klenk H.-P."/>
            <person name="Labutti K."/>
            <person name="Lapidus A."/>
            <person name="Lindquist E."/>
            <person name="Lipzen A."/>
            <person name="Meier-Kolthoff J.P."/>
            <person name="Ohm R.A."/>
            <person name="Otillar R.P."/>
            <person name="Pangilinan J."/>
            <person name="Peng Y."/>
            <person name="Rokas A."/>
            <person name="Rosa C.A."/>
            <person name="Scheuner C."/>
            <person name="Sibirny A.A."/>
            <person name="Slot J.C."/>
            <person name="Stielow J.B."/>
            <person name="Sun H."/>
            <person name="Kurtzman C.P."/>
            <person name="Blackwell M."/>
            <person name="Grigoriev I.V."/>
            <person name="Jeffries T.W."/>
        </authorList>
    </citation>
    <scope>NUCLEOTIDE SEQUENCE [LARGE SCALE GENOMIC DNA]</scope>
    <source>
        <strain evidence="11">NRRL Y-1933</strain>
    </source>
</reference>
<sequence length="513" mass="58336">MMRFSVLLFSLLYTTMVSAATAAAGDNRPLLHYTPEKGWMNDPNGLFYDKKADLWHIYFQYNPHDPFWNQPLYWGHATSKDLTTWNHEKLAISPDRDDEGIFSGSIVIDHNNTSGFFDDSIDPDQRVVAIYTNNADIQTQDLAYSLDGGYTFTKFHNNPVLDVNSTQFRDPKVFWHQHSNQWIMVVVKSQEYKVQIFGSPDLKNWKFHSNFTAGYPGFQFECPGLIEIPITGTNESKWVMFIAINPGSPVGGSTNQYFIGDFDGVEFKPIDHFTRFVDLGKDYYALQTFSDVEKADGVLAIAWASNWQYANNVPTKEWRSSLSLTRNFSLDYVAANPESKLLTLIQTPVFQTDVAKTLEKKNITLSANDSIDFEADSGVFEFELKFKAINALAHSDLANLDLYISSADGKESIRFGYDPVGQSFYLDRSNTPYKNPYFTGQLSAYVEPSSDGQYKIYGVVDRNIIELYFNDGVTAMTNTFFMSEGNTPSRAQLKTNFDDEFYIESISFNELSV</sequence>
<dbReference type="RefSeq" id="XP_020077364.1">
    <property type="nucleotide sequence ID" value="XM_020218502.1"/>
</dbReference>
<keyword evidence="4" id="KW-0325">Glycoprotein</keyword>